<protein>
    <recommendedName>
        <fullName evidence="1">Sporulation sigma-E factor-processing peptidase</fullName>
        <ecNumber evidence="1">3.4.23.-</ecNumber>
    </recommendedName>
    <alternativeName>
        <fullName evidence="1">Membrane-associated aspartic protease</fullName>
    </alternativeName>
    <alternativeName>
        <fullName evidence="1">Stage II sporulation protein GA</fullName>
    </alternativeName>
</protein>
<sequence length="276" mass="31956">MYLDVIFFENLIINYLILSLTRKFSKKGSKPIKLFLGALLGACYVLIFFLLPYKMIHEVFAKIILSLLIIYMAFTPKTLKEFLRILAVFYLISFAIGGTIFAVLYTAKFNLHSLWIGILIAILLFYTNWDYIVRKSKEEKMLYSLKIEIFQKQIEIKGLLDTGNRLYDPLTKSPVVVVEFLAMKNILPDNMEILLNEEKIDFNKIFEVLKEERWLSRIRLIPFISVGQSKGIMLGFKPDKLVVGEKEIRNVIVGVYKSQIDKYGNYAALLAPEILV</sequence>
<dbReference type="InterPro" id="IPR005081">
    <property type="entry name" value="SpoIIGA"/>
</dbReference>
<feature type="transmembrane region" description="Helical" evidence="3">
    <location>
        <begin position="6"/>
        <end position="22"/>
    </location>
</feature>
<keyword evidence="1" id="KW-0378">Hydrolase</keyword>
<dbReference type="EC" id="3.4.23.-" evidence="1"/>
<dbReference type="Proteomes" id="UP000183404">
    <property type="component" value="Unassembled WGS sequence"/>
</dbReference>
<keyword evidence="1" id="KW-0749">Sporulation</keyword>
<comment type="function">
    <text evidence="1">Probable aspartic protease that is responsible for the proteolytic cleavage of the RNA polymerase sigma E factor (SigE/spoIIGB) to yield the active peptide in the mother cell during sporulation. Responds to a signal from the forespore that is triggered by the extracellular signal protein SpoIIR.</text>
</comment>
<gene>
    <name evidence="4" type="ORF">SAMN04244560_02880</name>
</gene>
<feature type="transmembrane region" description="Helical" evidence="3">
    <location>
        <begin position="59"/>
        <end position="75"/>
    </location>
</feature>
<accession>A0A1G7WWW5</accession>
<dbReference type="PIRSF" id="PIRSF018571">
    <property type="entry name" value="SpoIIGA"/>
    <property type="match status" value="1"/>
</dbReference>
<dbReference type="Pfam" id="PF03419">
    <property type="entry name" value="Peptidase_U4"/>
    <property type="match status" value="1"/>
</dbReference>
<name>A0A1G7WWW5_THETY</name>
<feature type="transmembrane region" description="Helical" evidence="3">
    <location>
        <begin position="113"/>
        <end position="133"/>
    </location>
</feature>
<proteinExistence type="inferred from homology"/>
<feature type="active site" evidence="2">
    <location>
        <position position="161"/>
    </location>
</feature>
<keyword evidence="3" id="KW-0812">Transmembrane</keyword>
<feature type="transmembrane region" description="Helical" evidence="3">
    <location>
        <begin position="87"/>
        <end position="107"/>
    </location>
</feature>
<dbReference type="GO" id="GO:0005886">
    <property type="term" value="C:plasma membrane"/>
    <property type="evidence" value="ECO:0007669"/>
    <property type="project" value="UniProtKB-SubCell"/>
</dbReference>
<keyword evidence="1 3" id="KW-0472">Membrane</keyword>
<keyword evidence="1" id="KW-0064">Aspartyl protease</keyword>
<comment type="similarity">
    <text evidence="1">Belongs to the peptidase U4 family.</text>
</comment>
<dbReference type="AlphaFoldDB" id="A0A1G7WWW5"/>
<dbReference type="EMBL" id="FNBS01000136">
    <property type="protein sequence ID" value="SDG76425.1"/>
    <property type="molecule type" value="Genomic_DNA"/>
</dbReference>
<comment type="subcellular location">
    <subcellularLocation>
        <location evidence="1">Cell membrane</location>
    </subcellularLocation>
</comment>
<evidence type="ECO:0000313" key="5">
    <source>
        <dbReference type="Proteomes" id="UP000183404"/>
    </source>
</evidence>
<evidence type="ECO:0000256" key="3">
    <source>
        <dbReference type="SAM" id="Phobius"/>
    </source>
</evidence>
<dbReference type="GO" id="GO:0006508">
    <property type="term" value="P:proteolysis"/>
    <property type="evidence" value="ECO:0007669"/>
    <property type="project" value="UniProtKB-KW"/>
</dbReference>
<evidence type="ECO:0000256" key="2">
    <source>
        <dbReference type="PIRSR" id="PIRSR018571-1"/>
    </source>
</evidence>
<keyword evidence="1" id="KW-1003">Cell membrane</keyword>
<evidence type="ECO:0000313" key="4">
    <source>
        <dbReference type="EMBL" id="SDG76425.1"/>
    </source>
</evidence>
<keyword evidence="3" id="KW-1133">Transmembrane helix</keyword>
<dbReference type="GO" id="GO:0030436">
    <property type="term" value="P:asexual sporulation"/>
    <property type="evidence" value="ECO:0007669"/>
    <property type="project" value="InterPro"/>
</dbReference>
<reference evidence="4 5" key="1">
    <citation type="submission" date="2016-10" db="EMBL/GenBank/DDBJ databases">
        <authorList>
            <person name="de Groot N.N."/>
        </authorList>
    </citation>
    <scope>NUCLEOTIDE SEQUENCE [LARGE SCALE GENOMIC DNA]</scope>
    <source>
        <strain evidence="4 5">DSM 569</strain>
    </source>
</reference>
<dbReference type="GO" id="GO:0004190">
    <property type="term" value="F:aspartic-type endopeptidase activity"/>
    <property type="evidence" value="ECO:0007669"/>
    <property type="project" value="UniProtKB-KW"/>
</dbReference>
<evidence type="ECO:0000256" key="1">
    <source>
        <dbReference type="PIRNR" id="PIRNR018571"/>
    </source>
</evidence>
<organism evidence="4 5">
    <name type="scientific">Thermoanaerobacter thermohydrosulfuricus</name>
    <name type="common">Clostridium thermohydrosulfuricum</name>
    <dbReference type="NCBI Taxonomy" id="1516"/>
    <lineage>
        <taxon>Bacteria</taxon>
        <taxon>Bacillati</taxon>
        <taxon>Bacillota</taxon>
        <taxon>Clostridia</taxon>
        <taxon>Thermoanaerobacterales</taxon>
        <taxon>Thermoanaerobacteraceae</taxon>
        <taxon>Thermoanaerobacter</taxon>
    </lineage>
</organism>
<dbReference type="GO" id="GO:0030435">
    <property type="term" value="P:sporulation resulting in formation of a cellular spore"/>
    <property type="evidence" value="ECO:0007669"/>
    <property type="project" value="UniProtKB-KW"/>
</dbReference>
<feature type="transmembrane region" description="Helical" evidence="3">
    <location>
        <begin position="34"/>
        <end position="53"/>
    </location>
</feature>
<keyword evidence="1" id="KW-0645">Protease</keyword>
<dbReference type="RefSeq" id="WP_074592992.1">
    <property type="nucleotide sequence ID" value="NZ_FNBS01000136.1"/>
</dbReference>
<dbReference type="NCBIfam" id="TIGR02854">
    <property type="entry name" value="spore_II_GA"/>
    <property type="match status" value="1"/>
</dbReference>